<keyword evidence="3" id="KW-1185">Reference proteome</keyword>
<accession>A0AAV2JDE1</accession>
<evidence type="ECO:0000313" key="3">
    <source>
        <dbReference type="Proteomes" id="UP001497482"/>
    </source>
</evidence>
<reference evidence="2 3" key="1">
    <citation type="submission" date="2024-04" db="EMBL/GenBank/DDBJ databases">
        <authorList>
            <person name="Waldvogel A.-M."/>
            <person name="Schoenle A."/>
        </authorList>
    </citation>
    <scope>NUCLEOTIDE SEQUENCE [LARGE SCALE GENOMIC DNA]</scope>
</reference>
<protein>
    <submittedName>
        <fullName evidence="2">Uncharacterized protein</fullName>
    </submittedName>
</protein>
<evidence type="ECO:0000256" key="1">
    <source>
        <dbReference type="SAM" id="MobiDB-lite"/>
    </source>
</evidence>
<evidence type="ECO:0000313" key="2">
    <source>
        <dbReference type="EMBL" id="CAL1574690.1"/>
    </source>
</evidence>
<proteinExistence type="predicted"/>
<organism evidence="2 3">
    <name type="scientific">Knipowitschia caucasica</name>
    <name type="common">Caucasian dwarf goby</name>
    <name type="synonym">Pomatoschistus caucasicus</name>
    <dbReference type="NCBI Taxonomy" id="637954"/>
    <lineage>
        <taxon>Eukaryota</taxon>
        <taxon>Metazoa</taxon>
        <taxon>Chordata</taxon>
        <taxon>Craniata</taxon>
        <taxon>Vertebrata</taxon>
        <taxon>Euteleostomi</taxon>
        <taxon>Actinopterygii</taxon>
        <taxon>Neopterygii</taxon>
        <taxon>Teleostei</taxon>
        <taxon>Neoteleostei</taxon>
        <taxon>Acanthomorphata</taxon>
        <taxon>Gobiaria</taxon>
        <taxon>Gobiiformes</taxon>
        <taxon>Gobioidei</taxon>
        <taxon>Gobiidae</taxon>
        <taxon>Gobiinae</taxon>
        <taxon>Knipowitschia</taxon>
    </lineage>
</organism>
<dbReference type="EMBL" id="OZ035834">
    <property type="protein sequence ID" value="CAL1574690.1"/>
    <property type="molecule type" value="Genomic_DNA"/>
</dbReference>
<gene>
    <name evidence="2" type="ORF">KC01_LOCUS6390</name>
</gene>
<feature type="region of interest" description="Disordered" evidence="1">
    <location>
        <begin position="78"/>
        <end position="143"/>
    </location>
</feature>
<sequence>MPSLKKQSLAVVVALAREFELSSNTCENGACRPSTGRKLTPAVKCVGQKPAACNLDSGINPSAVGTLTVLTCQETWEKQRDMHGTARPSARGSRPRGTSSTEPAEGPRGGAPRISPQRRRAVETREPQQVQGRGGGADHEQPD</sequence>
<dbReference type="AlphaFoldDB" id="A0AAV2JDE1"/>
<name>A0AAV2JDE1_KNICA</name>
<dbReference type="Proteomes" id="UP001497482">
    <property type="component" value="Chromosome 12"/>
</dbReference>